<geneLocation type="plasmid" evidence="1 2">
    <name>unnamed1</name>
</geneLocation>
<protein>
    <submittedName>
        <fullName evidence="1">Uncharacterized protein</fullName>
    </submittedName>
</protein>
<dbReference type="KEGG" id="azm:DM194_14065"/>
<reference evidence="1 2" key="1">
    <citation type="submission" date="2018-06" db="EMBL/GenBank/DDBJ databases">
        <title>Complete genome sequencing of Azospirillum sp. M2T2B2.</title>
        <authorList>
            <person name="Heo J."/>
            <person name="Kim S.-J."/>
            <person name="Kwon S.-W."/>
            <person name="Anandham R."/>
        </authorList>
    </citation>
    <scope>NUCLEOTIDE SEQUENCE [LARGE SCALE GENOMIC DNA]</scope>
    <source>
        <strain evidence="1 2">M2T2B2</strain>
        <plasmid evidence="1 2">unnamed1</plasmid>
    </source>
</reference>
<sequence length="108" mass="12317">MVKASMRGVSVLEAEHVLANVWRRVEEYGVSAPHLHFDFRSDGSISLRFTFTDPVIAALVLNGLARVVWRRRRLEIRQGCAHRRSARVHSGAAVIRRLCGRLESPRWS</sequence>
<dbReference type="Proteomes" id="UP000249605">
    <property type="component" value="Plasmid unnamed1"/>
</dbReference>
<proteinExistence type="predicted"/>
<dbReference type="EMBL" id="CP029830">
    <property type="protein sequence ID" value="AWU95452.1"/>
    <property type="molecule type" value="Genomic_DNA"/>
</dbReference>
<dbReference type="OrthoDB" id="9906160at2"/>
<evidence type="ECO:0000313" key="1">
    <source>
        <dbReference type="EMBL" id="AWU95452.1"/>
    </source>
</evidence>
<accession>A0A2U9S7T2</accession>
<gene>
    <name evidence="1" type="ORF">DM194_14065</name>
</gene>
<organism evidence="1 2">
    <name type="scientific">Azospirillum ramasamyi</name>
    <dbReference type="NCBI Taxonomy" id="682998"/>
    <lineage>
        <taxon>Bacteria</taxon>
        <taxon>Pseudomonadati</taxon>
        <taxon>Pseudomonadota</taxon>
        <taxon>Alphaproteobacteria</taxon>
        <taxon>Rhodospirillales</taxon>
        <taxon>Azospirillaceae</taxon>
        <taxon>Azospirillum</taxon>
    </lineage>
</organism>
<evidence type="ECO:0000313" key="2">
    <source>
        <dbReference type="Proteomes" id="UP000249605"/>
    </source>
</evidence>
<keyword evidence="1" id="KW-0614">Plasmid</keyword>
<name>A0A2U9S7T2_9PROT</name>
<keyword evidence="2" id="KW-1185">Reference proteome</keyword>
<dbReference type="AlphaFoldDB" id="A0A2U9S7T2"/>